<reference evidence="2" key="1">
    <citation type="journal article" date="2019" name="Int. J. Syst. Evol. Microbiol.">
        <title>The Global Catalogue of Microorganisms (GCM) 10K type strain sequencing project: providing services to taxonomists for standard genome sequencing and annotation.</title>
        <authorList>
            <consortium name="The Broad Institute Genomics Platform"/>
            <consortium name="The Broad Institute Genome Sequencing Center for Infectious Disease"/>
            <person name="Wu L."/>
            <person name="Ma J."/>
        </authorList>
    </citation>
    <scope>NUCLEOTIDE SEQUENCE [LARGE SCALE GENOMIC DNA]</scope>
    <source>
        <strain evidence="2">CCUG 53519</strain>
    </source>
</reference>
<dbReference type="EMBL" id="JBHTKX010000001">
    <property type="protein sequence ID" value="MFD1127854.1"/>
    <property type="molecule type" value="Genomic_DNA"/>
</dbReference>
<keyword evidence="2" id="KW-1185">Reference proteome</keyword>
<gene>
    <name evidence="1" type="ORF">ACFQ3J_06675</name>
</gene>
<proteinExistence type="predicted"/>
<protein>
    <submittedName>
        <fullName evidence="1">Uncharacterized protein</fullName>
    </submittedName>
</protein>
<dbReference type="RefSeq" id="WP_251581616.1">
    <property type="nucleotide sequence ID" value="NZ_JBHTKX010000001.1"/>
</dbReference>
<dbReference type="Proteomes" id="UP001597169">
    <property type="component" value="Unassembled WGS sequence"/>
</dbReference>
<sequence length="104" mass="11702">MAAFWTQRKSRKLCDLKMPLETEANTRKITITIGNQVIDAELNDSKAAQVFKKILSCNDIDEKRKFDEPEKASSGLMILGKVTSDLSVFDTMKGSVEMQIKMAE</sequence>
<evidence type="ECO:0000313" key="2">
    <source>
        <dbReference type="Proteomes" id="UP001597169"/>
    </source>
</evidence>
<evidence type="ECO:0000313" key="1">
    <source>
        <dbReference type="EMBL" id="MFD1127854.1"/>
    </source>
</evidence>
<accession>A0ABW3PLZ8</accession>
<comment type="caution">
    <text evidence="1">The sequence shown here is derived from an EMBL/GenBank/DDBJ whole genome shotgun (WGS) entry which is preliminary data.</text>
</comment>
<organism evidence="1 2">
    <name type="scientific">Paenibacillus provencensis</name>
    <dbReference type="NCBI Taxonomy" id="441151"/>
    <lineage>
        <taxon>Bacteria</taxon>
        <taxon>Bacillati</taxon>
        <taxon>Bacillota</taxon>
        <taxon>Bacilli</taxon>
        <taxon>Bacillales</taxon>
        <taxon>Paenibacillaceae</taxon>
        <taxon>Paenibacillus</taxon>
    </lineage>
</organism>
<name>A0ABW3PLZ8_9BACL</name>